<protein>
    <submittedName>
        <fullName evidence="1">Uncharacterized protein</fullName>
    </submittedName>
</protein>
<keyword evidence="2" id="KW-1185">Reference proteome</keyword>
<accession>A0A8X6LN67</accession>
<evidence type="ECO:0000313" key="1">
    <source>
        <dbReference type="EMBL" id="GFR13644.1"/>
    </source>
</evidence>
<comment type="caution">
    <text evidence="1">The sequence shown here is derived from an EMBL/GenBank/DDBJ whole genome shotgun (WGS) entry which is preliminary data.</text>
</comment>
<name>A0A8X6LN67_TRICU</name>
<dbReference type="AlphaFoldDB" id="A0A8X6LN67"/>
<organism evidence="1 2">
    <name type="scientific">Trichonephila clavata</name>
    <name type="common">Joro spider</name>
    <name type="synonym">Nephila clavata</name>
    <dbReference type="NCBI Taxonomy" id="2740835"/>
    <lineage>
        <taxon>Eukaryota</taxon>
        <taxon>Metazoa</taxon>
        <taxon>Ecdysozoa</taxon>
        <taxon>Arthropoda</taxon>
        <taxon>Chelicerata</taxon>
        <taxon>Arachnida</taxon>
        <taxon>Araneae</taxon>
        <taxon>Araneomorphae</taxon>
        <taxon>Entelegynae</taxon>
        <taxon>Araneoidea</taxon>
        <taxon>Nephilidae</taxon>
        <taxon>Trichonephila</taxon>
    </lineage>
</organism>
<proteinExistence type="predicted"/>
<gene>
    <name evidence="1" type="primary">NCL1_34574</name>
    <name evidence="1" type="ORF">TNCT_293101</name>
</gene>
<sequence length="311" mass="34875">MTSLDSEPQVDDQTVIMEDVSVPILTDQEKCAMLTSLEKQSRVLSARKDYVTDMTEIENAIPSKTEDVRQQLEEEAANLDEKIKFLEGKMSVLLPCPVPLCKHNFKYKSNRKRMAELIIKPAKLNPKLYPKIAKTEENKTNDFKIPRKTAKSIPVETNTEIPTNNSFAALNTANKDAEEVITPKIRPIMMKLFNNYNLVLQNLHKTHPTATNTHVGGGRHAILMSIIQSTKDLSVHVFLVRPSSSDSLGYQKEMAERELNECLHGTFHLTLLDVAVLPVTRDVFNVDVTAPANSIRATEFSEQGKVGLCCN</sequence>
<reference evidence="1" key="1">
    <citation type="submission" date="2020-07" db="EMBL/GenBank/DDBJ databases">
        <title>Multicomponent nature underlies the extraordinary mechanical properties of spider dragline silk.</title>
        <authorList>
            <person name="Kono N."/>
            <person name="Nakamura H."/>
            <person name="Mori M."/>
            <person name="Yoshida Y."/>
            <person name="Ohtoshi R."/>
            <person name="Malay A.D."/>
            <person name="Moran D.A.P."/>
            <person name="Tomita M."/>
            <person name="Numata K."/>
            <person name="Arakawa K."/>
        </authorList>
    </citation>
    <scope>NUCLEOTIDE SEQUENCE</scope>
</reference>
<dbReference type="EMBL" id="BMAO01036878">
    <property type="protein sequence ID" value="GFR13644.1"/>
    <property type="molecule type" value="Genomic_DNA"/>
</dbReference>
<dbReference type="Proteomes" id="UP000887116">
    <property type="component" value="Unassembled WGS sequence"/>
</dbReference>
<evidence type="ECO:0000313" key="2">
    <source>
        <dbReference type="Proteomes" id="UP000887116"/>
    </source>
</evidence>